<proteinExistence type="predicted"/>
<dbReference type="OrthoDB" id="406505at2759"/>
<feature type="compositionally biased region" description="Pro residues" evidence="2">
    <location>
        <begin position="373"/>
        <end position="406"/>
    </location>
</feature>
<dbReference type="EMBL" id="BSXW01000985">
    <property type="protein sequence ID" value="GMF32432.1"/>
    <property type="molecule type" value="Genomic_DNA"/>
</dbReference>
<feature type="domain" description="Expansin-like EG45" evidence="5">
    <location>
        <begin position="42"/>
        <end position="141"/>
    </location>
</feature>
<protein>
    <submittedName>
        <fullName evidence="6">Unnamed protein product</fullName>
    </submittedName>
</protein>
<keyword evidence="3" id="KW-0812">Transmembrane</keyword>
<feature type="signal peptide" evidence="4">
    <location>
        <begin position="1"/>
        <end position="27"/>
    </location>
</feature>
<dbReference type="CDD" id="cd22271">
    <property type="entry name" value="DPBB_EXP_N-like"/>
    <property type="match status" value="1"/>
</dbReference>
<dbReference type="InterPro" id="IPR007112">
    <property type="entry name" value="Expansin/allergen_DPBB_dom"/>
</dbReference>
<dbReference type="SUPFAM" id="SSF50685">
    <property type="entry name" value="Barwin-like endoglucanases"/>
    <property type="match status" value="1"/>
</dbReference>
<evidence type="ECO:0000313" key="7">
    <source>
        <dbReference type="Proteomes" id="UP001165083"/>
    </source>
</evidence>
<dbReference type="PROSITE" id="PS50842">
    <property type="entry name" value="EXPANSIN_EG45"/>
    <property type="match status" value="1"/>
</dbReference>
<dbReference type="Gene3D" id="2.60.40.760">
    <property type="entry name" value="Expansin, cellulose-binding-like domain"/>
    <property type="match status" value="1"/>
</dbReference>
<evidence type="ECO:0000256" key="4">
    <source>
        <dbReference type="SAM" id="SignalP"/>
    </source>
</evidence>
<sequence>MHPGSRFRQVLLTSNIIAAAAFGSTNAYDGHGTVYGLTDPSGGNCNLMSYPDYAFTNYAAINAEQWDNSLSCGRCAQVKCIDSKCVNPSQTSAIVFIVDQCHECGEGGLDLSPSVFKAITGMEYTILDIEWEFVSCPVTGNVKYCLKKGSNSHWAAVQPTNTAVGVGSVMVDDKPTSMVASSYYFLRDDQSQADPSLKLKITTTSIAGEKIEDVVSFANGDCVFGSQQFSGGGSDIALTKATTEAPTTAPPTTVSPTEAPTTAPTTVPPTEVSTTAPPTTVSPTEAPTTAPPTTVSPTEVPTFAPTTAPPTTVPPTEAPTTAPPTTIPPTEVPTTAPPTTVSPTEAPTTAPPTTVSPTEAPTTAPPTTVSPTTVPPTLAPTTAPPTTVPPTEAPTTAPPTTTPPTLAPTTASPTTVSPTTVPLTLAPTTAPPKTASRTSTPATAPPSTLPPTEAPTTVAPTSSPSTSAPTTAAPTTSSPTTSSPTTNAPTTASPATSSPPTVAPTNSPSTDAPTSAPSSENVESAGASISNRSIDAGSGPTIVVSVLAVLGCLFIVVIFVMYIVIKKKKQLNEQLEQEKLPANLDASRFSCESDYHANVAIDEQMAFAYSAAATPQPASSTSL</sequence>
<feature type="chain" id="PRO_5040839819" evidence="4">
    <location>
        <begin position="28"/>
        <end position="623"/>
    </location>
</feature>
<evidence type="ECO:0000256" key="3">
    <source>
        <dbReference type="SAM" id="Phobius"/>
    </source>
</evidence>
<dbReference type="InterPro" id="IPR036749">
    <property type="entry name" value="Expansin_CBD_sf"/>
</dbReference>
<accession>A0A9W6X6D6</accession>
<organism evidence="6 7">
    <name type="scientific">Phytophthora lilii</name>
    <dbReference type="NCBI Taxonomy" id="2077276"/>
    <lineage>
        <taxon>Eukaryota</taxon>
        <taxon>Sar</taxon>
        <taxon>Stramenopiles</taxon>
        <taxon>Oomycota</taxon>
        <taxon>Peronosporomycetes</taxon>
        <taxon>Peronosporales</taxon>
        <taxon>Peronosporaceae</taxon>
        <taxon>Phytophthora</taxon>
    </lineage>
</organism>
<feature type="compositionally biased region" description="Low complexity" evidence="2">
    <location>
        <begin position="407"/>
        <end position="442"/>
    </location>
</feature>
<keyword evidence="3" id="KW-0472">Membrane</keyword>
<dbReference type="InterPro" id="IPR036908">
    <property type="entry name" value="RlpA-like_sf"/>
</dbReference>
<evidence type="ECO:0000313" key="6">
    <source>
        <dbReference type="EMBL" id="GMF32432.1"/>
    </source>
</evidence>
<feature type="region of interest" description="Disordered" evidence="2">
    <location>
        <begin position="243"/>
        <end position="524"/>
    </location>
</feature>
<gene>
    <name evidence="6" type="ORF">Plil01_001386700</name>
</gene>
<feature type="compositionally biased region" description="Pro residues" evidence="2">
    <location>
        <begin position="443"/>
        <end position="453"/>
    </location>
</feature>
<name>A0A9W6X6D6_9STRA</name>
<keyword evidence="7" id="KW-1185">Reference proteome</keyword>
<dbReference type="Gene3D" id="2.40.40.10">
    <property type="entry name" value="RlpA-like domain"/>
    <property type="match status" value="1"/>
</dbReference>
<dbReference type="PANTHER" id="PTHR31836">
    <property type="match status" value="1"/>
</dbReference>
<feature type="transmembrane region" description="Helical" evidence="3">
    <location>
        <begin position="542"/>
        <end position="565"/>
    </location>
</feature>
<keyword evidence="1 4" id="KW-0732">Signal</keyword>
<dbReference type="PANTHER" id="PTHR31836:SF21">
    <property type="entry name" value="EXPANSIN-LIKE PROTEIN 7"/>
    <property type="match status" value="1"/>
</dbReference>
<evidence type="ECO:0000256" key="1">
    <source>
        <dbReference type="ARBA" id="ARBA00022729"/>
    </source>
</evidence>
<comment type="caution">
    <text evidence="6">The sequence shown here is derived from an EMBL/GenBank/DDBJ whole genome shotgun (WGS) entry which is preliminary data.</text>
</comment>
<dbReference type="Pfam" id="PF00967">
    <property type="entry name" value="Barwin"/>
    <property type="match status" value="1"/>
</dbReference>
<dbReference type="GO" id="GO:0050832">
    <property type="term" value="P:defense response to fungus"/>
    <property type="evidence" value="ECO:0007669"/>
    <property type="project" value="InterPro"/>
</dbReference>
<feature type="compositionally biased region" description="Low complexity" evidence="2">
    <location>
        <begin position="332"/>
        <end position="372"/>
    </location>
</feature>
<reference evidence="6" key="1">
    <citation type="submission" date="2023-04" db="EMBL/GenBank/DDBJ databases">
        <title>Phytophthora lilii NBRC 32176.</title>
        <authorList>
            <person name="Ichikawa N."/>
            <person name="Sato H."/>
            <person name="Tonouchi N."/>
        </authorList>
    </citation>
    <scope>NUCLEOTIDE SEQUENCE</scope>
    <source>
        <strain evidence="6">NBRC 32176</strain>
    </source>
</reference>
<keyword evidence="3" id="KW-1133">Transmembrane helix</keyword>
<dbReference type="InterPro" id="IPR051477">
    <property type="entry name" value="Expansin_CellWall"/>
</dbReference>
<evidence type="ECO:0000256" key="2">
    <source>
        <dbReference type="SAM" id="MobiDB-lite"/>
    </source>
</evidence>
<dbReference type="GO" id="GO:0042742">
    <property type="term" value="P:defense response to bacterium"/>
    <property type="evidence" value="ECO:0007669"/>
    <property type="project" value="InterPro"/>
</dbReference>
<dbReference type="InterPro" id="IPR001153">
    <property type="entry name" value="Barwin_dom"/>
</dbReference>
<evidence type="ECO:0000259" key="5">
    <source>
        <dbReference type="PROSITE" id="PS50842"/>
    </source>
</evidence>
<dbReference type="Proteomes" id="UP001165083">
    <property type="component" value="Unassembled WGS sequence"/>
</dbReference>
<feature type="compositionally biased region" description="Low complexity" evidence="2">
    <location>
        <begin position="454"/>
        <end position="519"/>
    </location>
</feature>
<feature type="compositionally biased region" description="Pro residues" evidence="2">
    <location>
        <begin position="307"/>
        <end position="331"/>
    </location>
</feature>
<dbReference type="AlphaFoldDB" id="A0A9W6X6D6"/>
<feature type="compositionally biased region" description="Low complexity" evidence="2">
    <location>
        <begin position="243"/>
        <end position="306"/>
    </location>
</feature>